<dbReference type="SUPFAM" id="SSF49354">
    <property type="entry name" value="PapD-like"/>
    <property type="match status" value="1"/>
</dbReference>
<sequence>MSVDEPKQESNYSQTLAEVSPRGFLAFPSKDVRGMCASKTFISIRNISKYHITYKVSARQQLRARPRQHVLAPGSRQTVEIVIDSEYIPKIEDKLYVKIYQNDSENIVNGKTEEVCFCLYETSKLALIPMQEEVFNLQQRLESMEVDVCTLQFGAEFEIMEKV</sequence>
<dbReference type="Gene3D" id="2.60.40.10">
    <property type="entry name" value="Immunoglobulins"/>
    <property type="match status" value="1"/>
</dbReference>
<dbReference type="InterPro" id="IPR013783">
    <property type="entry name" value="Ig-like_fold"/>
</dbReference>
<dbReference type="Proteomes" id="UP000288716">
    <property type="component" value="Unassembled WGS sequence"/>
</dbReference>
<evidence type="ECO:0000313" key="3">
    <source>
        <dbReference type="Proteomes" id="UP000288716"/>
    </source>
</evidence>
<accession>A0A443SH60</accession>
<gene>
    <name evidence="2" type="ORF">B4U80_13744</name>
</gene>
<proteinExistence type="predicted"/>
<feature type="domain" description="MSP" evidence="1">
    <location>
        <begin position="19"/>
        <end position="105"/>
    </location>
</feature>
<dbReference type="EMBL" id="NCKV01002421">
    <property type="protein sequence ID" value="RWS26864.1"/>
    <property type="molecule type" value="Genomic_DNA"/>
</dbReference>
<evidence type="ECO:0000259" key="1">
    <source>
        <dbReference type="Pfam" id="PF00635"/>
    </source>
</evidence>
<comment type="caution">
    <text evidence="2">The sequence shown here is derived from an EMBL/GenBank/DDBJ whole genome shotgun (WGS) entry which is preliminary data.</text>
</comment>
<dbReference type="InterPro" id="IPR008962">
    <property type="entry name" value="PapD-like_sf"/>
</dbReference>
<protein>
    <recommendedName>
        <fullName evidence="1">MSP domain-containing protein</fullName>
    </recommendedName>
</protein>
<evidence type="ECO:0000313" key="2">
    <source>
        <dbReference type="EMBL" id="RWS26864.1"/>
    </source>
</evidence>
<dbReference type="AlphaFoldDB" id="A0A443SH60"/>
<reference evidence="2 3" key="1">
    <citation type="journal article" date="2018" name="Gigascience">
        <title>Genomes of trombidid mites reveal novel predicted allergens and laterally-transferred genes associated with secondary metabolism.</title>
        <authorList>
            <person name="Dong X."/>
            <person name="Chaisiri K."/>
            <person name="Xia D."/>
            <person name="Armstrong S.D."/>
            <person name="Fang Y."/>
            <person name="Donnelly M.J."/>
            <person name="Kadowaki T."/>
            <person name="McGarry J.W."/>
            <person name="Darby A.C."/>
            <person name="Makepeace B.L."/>
        </authorList>
    </citation>
    <scope>NUCLEOTIDE SEQUENCE [LARGE SCALE GENOMIC DNA]</scope>
    <source>
        <strain evidence="2">UoL-UT</strain>
    </source>
</reference>
<dbReference type="InterPro" id="IPR000535">
    <property type="entry name" value="MSP_dom"/>
</dbReference>
<dbReference type="Pfam" id="PF00635">
    <property type="entry name" value="Motile_Sperm"/>
    <property type="match status" value="1"/>
</dbReference>
<dbReference type="VEuPathDB" id="VectorBase:LDEU005178"/>
<organism evidence="2 3">
    <name type="scientific">Leptotrombidium deliense</name>
    <dbReference type="NCBI Taxonomy" id="299467"/>
    <lineage>
        <taxon>Eukaryota</taxon>
        <taxon>Metazoa</taxon>
        <taxon>Ecdysozoa</taxon>
        <taxon>Arthropoda</taxon>
        <taxon>Chelicerata</taxon>
        <taxon>Arachnida</taxon>
        <taxon>Acari</taxon>
        <taxon>Acariformes</taxon>
        <taxon>Trombidiformes</taxon>
        <taxon>Prostigmata</taxon>
        <taxon>Anystina</taxon>
        <taxon>Parasitengona</taxon>
        <taxon>Trombiculoidea</taxon>
        <taxon>Trombiculidae</taxon>
        <taxon>Leptotrombidium</taxon>
    </lineage>
</organism>
<name>A0A443SH60_9ACAR</name>
<keyword evidence="3" id="KW-1185">Reference proteome</keyword>